<gene>
    <name evidence="4" type="ORF">TIFTF001_018907</name>
</gene>
<dbReference type="Proteomes" id="UP001187192">
    <property type="component" value="Unassembled WGS sequence"/>
</dbReference>
<dbReference type="Pfam" id="PF03000">
    <property type="entry name" value="NPH3"/>
    <property type="match status" value="1"/>
</dbReference>
<evidence type="ECO:0000256" key="2">
    <source>
        <dbReference type="PROSITE-ProRule" id="PRU00982"/>
    </source>
</evidence>
<dbReference type="EMBL" id="BTGU01000032">
    <property type="protein sequence ID" value="GMN49743.1"/>
    <property type="molecule type" value="Genomic_DNA"/>
</dbReference>
<keyword evidence="5" id="KW-1185">Reference proteome</keyword>
<evidence type="ECO:0000313" key="4">
    <source>
        <dbReference type="EMBL" id="GMN49743.1"/>
    </source>
</evidence>
<dbReference type="AlphaFoldDB" id="A0AA88A7X7"/>
<proteinExistence type="inferred from homology"/>
<sequence length="426" mass="48417">MGSRDSGRRNILAETEKSLGGIGFWTWPELLTALQQCQDSPSSSNSSAEAQRVLECLVGKLHDLPSPTSSCAANSEEPSLKFSSNTQTAWWFEDLVFLNTNFVEKAIRMMISLDFDHNTISKFLFYYRKLKAFGGTTDEKREATEVVIGLLCLLDGNYLSFKGLFNIYQEALRIKVGEKHCNMLESLIGSQLDQATIDHLLIPSPRRKNSTYDVNMVLKLVKAFLFTEGGCRLPLNRLIKVGRLMDSYLAEVAPDSHIKLSKFSELAVILPDCARESHDRFYQAMDMYFEVHTDLCDEEKISVCCALNYEKLSAEALKHLARNSKFPSRISVKAFMAHSSKLTSVIREIYHLKSFKDPWFSDSLKEIDGAKEDHERNCVNSSNELRADLQGMNWKEVVELQKVTRRKKPRASSSGQARYFPKLCRC</sequence>
<reference evidence="4" key="1">
    <citation type="submission" date="2023-07" db="EMBL/GenBank/DDBJ databases">
        <title>draft genome sequence of fig (Ficus carica).</title>
        <authorList>
            <person name="Takahashi T."/>
            <person name="Nishimura K."/>
        </authorList>
    </citation>
    <scope>NUCLEOTIDE SEQUENCE</scope>
</reference>
<dbReference type="InterPro" id="IPR027356">
    <property type="entry name" value="NPH3_dom"/>
</dbReference>
<organism evidence="4 5">
    <name type="scientific">Ficus carica</name>
    <name type="common">Common fig</name>
    <dbReference type="NCBI Taxonomy" id="3494"/>
    <lineage>
        <taxon>Eukaryota</taxon>
        <taxon>Viridiplantae</taxon>
        <taxon>Streptophyta</taxon>
        <taxon>Embryophyta</taxon>
        <taxon>Tracheophyta</taxon>
        <taxon>Spermatophyta</taxon>
        <taxon>Magnoliopsida</taxon>
        <taxon>eudicotyledons</taxon>
        <taxon>Gunneridae</taxon>
        <taxon>Pentapetalae</taxon>
        <taxon>rosids</taxon>
        <taxon>fabids</taxon>
        <taxon>Rosales</taxon>
        <taxon>Moraceae</taxon>
        <taxon>Ficeae</taxon>
        <taxon>Ficus</taxon>
    </lineage>
</organism>
<name>A0AA88A7X7_FICCA</name>
<dbReference type="PANTHER" id="PTHR32370">
    <property type="entry name" value="OS12G0117600 PROTEIN"/>
    <property type="match status" value="1"/>
</dbReference>
<evidence type="ECO:0000259" key="3">
    <source>
        <dbReference type="PROSITE" id="PS51649"/>
    </source>
</evidence>
<dbReference type="InterPro" id="IPR043454">
    <property type="entry name" value="NPH3/RPT2-like"/>
</dbReference>
<protein>
    <recommendedName>
        <fullName evidence="3">NPH3 domain-containing protein</fullName>
    </recommendedName>
</protein>
<comment type="similarity">
    <text evidence="2">Belongs to the NPH3 family.</text>
</comment>
<keyword evidence="1" id="KW-0833">Ubl conjugation pathway</keyword>
<dbReference type="PROSITE" id="PS51649">
    <property type="entry name" value="NPH3"/>
    <property type="match status" value="1"/>
</dbReference>
<comment type="caution">
    <text evidence="4">The sequence shown here is derived from an EMBL/GenBank/DDBJ whole genome shotgun (WGS) entry which is preliminary data.</text>
</comment>
<evidence type="ECO:0000256" key="1">
    <source>
        <dbReference type="ARBA" id="ARBA00022786"/>
    </source>
</evidence>
<accession>A0AA88A7X7</accession>
<feature type="domain" description="NPH3" evidence="3">
    <location>
        <begin position="89"/>
        <end position="341"/>
    </location>
</feature>
<evidence type="ECO:0000313" key="5">
    <source>
        <dbReference type="Proteomes" id="UP001187192"/>
    </source>
</evidence>